<proteinExistence type="predicted"/>
<accession>A0AAU8AM27</accession>
<feature type="transmembrane region" description="Helical" evidence="1">
    <location>
        <begin position="125"/>
        <end position="147"/>
    </location>
</feature>
<reference evidence="2" key="1">
    <citation type="submission" date="2023-02" db="EMBL/GenBank/DDBJ databases">
        <title>Description and genomic characterization of Salipiger bruguierae sp. nov., isolated from the sediment of mangrove plant Bruguiera sexangula.</title>
        <authorList>
            <person name="Long M."/>
        </authorList>
    </citation>
    <scope>NUCLEOTIDE SEQUENCE</scope>
    <source>
        <strain evidence="2">H15</strain>
    </source>
</reference>
<evidence type="ECO:0000256" key="1">
    <source>
        <dbReference type="SAM" id="Phobius"/>
    </source>
</evidence>
<keyword evidence="1" id="KW-0472">Membrane</keyword>
<protein>
    <submittedName>
        <fullName evidence="2">Uncharacterized protein</fullName>
    </submittedName>
</protein>
<name>A0AAU8AM27_9RHOB</name>
<organism evidence="2">
    <name type="scientific">Alloyangia sp. H15</name>
    <dbReference type="NCBI Taxonomy" id="3029062"/>
    <lineage>
        <taxon>Bacteria</taxon>
        <taxon>Pseudomonadati</taxon>
        <taxon>Pseudomonadota</taxon>
        <taxon>Alphaproteobacteria</taxon>
        <taxon>Rhodobacterales</taxon>
        <taxon>Roseobacteraceae</taxon>
        <taxon>Alloyangia</taxon>
    </lineage>
</organism>
<dbReference type="EMBL" id="CP123385">
    <property type="protein sequence ID" value="XCC95558.1"/>
    <property type="molecule type" value="Genomic_DNA"/>
</dbReference>
<dbReference type="RefSeq" id="WP_353474425.1">
    <property type="nucleotide sequence ID" value="NZ_CP123385.1"/>
</dbReference>
<gene>
    <name evidence="2" type="ORF">PVT71_20980</name>
</gene>
<evidence type="ECO:0000313" key="2">
    <source>
        <dbReference type="EMBL" id="XCC95558.1"/>
    </source>
</evidence>
<dbReference type="AlphaFoldDB" id="A0AAU8AM27"/>
<keyword evidence="1" id="KW-1133">Transmembrane helix</keyword>
<sequence length="255" mass="26809">MTDPVAEALAFVESVEIPGPPGGFEAAESDMNPPDFGAAGEQSVAIGSQIAGFAESVPADLRRFIADAFLLAQLAATKAIESGGTGAQWYDTYVATLGKVGWTAESADRSMRVVAGGSAEVHKEILSVLALVLGPGAAAAASVIAVLKGLDNMDRQTPWITLFQRRSQRANANQFQISTASVEQGVPVVRLVGFDLDASRSVTQVLFFRFGQSDATLRQFSQTMSVDEPLFRAAGPKIAERLGAHVGEEIAAIDI</sequence>
<keyword evidence="1" id="KW-0812">Transmembrane</keyword>